<organism evidence="2 3">
    <name type="scientific">Floridaenema evergladense BLCC-F167</name>
    <dbReference type="NCBI Taxonomy" id="3153639"/>
    <lineage>
        <taxon>Bacteria</taxon>
        <taxon>Bacillati</taxon>
        <taxon>Cyanobacteriota</taxon>
        <taxon>Cyanophyceae</taxon>
        <taxon>Oscillatoriophycideae</taxon>
        <taxon>Aerosakkonematales</taxon>
        <taxon>Aerosakkonemataceae</taxon>
        <taxon>Floridanema</taxon>
        <taxon>Floridanema evergladense</taxon>
    </lineage>
</organism>
<feature type="transmembrane region" description="Helical" evidence="1">
    <location>
        <begin position="31"/>
        <end position="49"/>
    </location>
</feature>
<gene>
    <name evidence="2" type="ORF">ACE1CA_11040</name>
</gene>
<accession>A0ABV4WIZ5</accession>
<comment type="caution">
    <text evidence="2">The sequence shown here is derived from an EMBL/GenBank/DDBJ whole genome shotgun (WGS) entry which is preliminary data.</text>
</comment>
<keyword evidence="1" id="KW-0472">Membrane</keyword>
<dbReference type="Proteomes" id="UP001576780">
    <property type="component" value="Unassembled WGS sequence"/>
</dbReference>
<proteinExistence type="predicted"/>
<keyword evidence="1" id="KW-1133">Transmembrane helix</keyword>
<name>A0ABV4WIZ5_9CYAN</name>
<keyword evidence="1" id="KW-0812">Transmembrane</keyword>
<dbReference type="RefSeq" id="WP_413277482.1">
    <property type="nucleotide sequence ID" value="NZ_JBHFNT010000086.1"/>
</dbReference>
<evidence type="ECO:0000313" key="2">
    <source>
        <dbReference type="EMBL" id="MFB2835057.1"/>
    </source>
</evidence>
<reference evidence="2 3" key="1">
    <citation type="submission" date="2024-09" db="EMBL/GenBank/DDBJ databases">
        <title>Floridaenema gen nov. (Aerosakkonemataceae, Aerosakkonematales ord. nov., Cyanobacteria) from benthic tropical and subtropical fresh waters, with the description of four new species.</title>
        <authorList>
            <person name="Moretto J.A."/>
            <person name="Berthold D.E."/>
            <person name="Lefler F.W."/>
            <person name="Huang I.-S."/>
            <person name="Laughinghouse H. IV."/>
        </authorList>
    </citation>
    <scope>NUCLEOTIDE SEQUENCE [LARGE SCALE GENOMIC DNA]</scope>
    <source>
        <strain evidence="2 3">BLCC-F167</strain>
    </source>
</reference>
<sequence length="179" mass="20416">MRNAGWLSQQITSVTEFSSAQFNSIKFLRSLLDEIVIVFWVLIILYWLARWQGTVDAQRDAGPNSTLPVVTLVAPENRLALGRKLDNEFIDPSLKGYRIIGDRGLFNNILGQEQTDLNNPEKPIIWRLLMERAGWIYLFPALPEKAQPDDRPPVLAIQESTLGEQMLILSPEVSKKRSR</sequence>
<evidence type="ECO:0000313" key="3">
    <source>
        <dbReference type="Proteomes" id="UP001576780"/>
    </source>
</evidence>
<keyword evidence="3" id="KW-1185">Reference proteome</keyword>
<protein>
    <submittedName>
        <fullName evidence="2">Uncharacterized protein</fullName>
    </submittedName>
</protein>
<evidence type="ECO:0000256" key="1">
    <source>
        <dbReference type="SAM" id="Phobius"/>
    </source>
</evidence>
<dbReference type="EMBL" id="JBHFNT010000086">
    <property type="protein sequence ID" value="MFB2835057.1"/>
    <property type="molecule type" value="Genomic_DNA"/>
</dbReference>